<dbReference type="PROSITE" id="PS51257">
    <property type="entry name" value="PROKAR_LIPOPROTEIN"/>
    <property type="match status" value="1"/>
</dbReference>
<sequence>MKIRIAYILIFLAALSACKKDDIESFPHILKFSGISKKGDVRVYINAGAELKDKVAIRKYLANWKTLDDDNKPYNSNVITFTNKDSITFGKFDLKYSVQRKKDQYLFYSEYPLFIGFENIVDPYVLYTSEIVHVDQTSGYPSRRKDVRVAYGNNSNLKLSILQYKIVRSNGNSYSMAMGYVFNEFSTSNLNSLKQGDTLAVQEYTINYRK</sequence>
<comment type="caution">
    <text evidence="1">The sequence shown here is derived from an EMBL/GenBank/DDBJ whole genome shotgun (WGS) entry which is preliminary data.</text>
</comment>
<keyword evidence="2" id="KW-1185">Reference proteome</keyword>
<name>A0ABP9FT33_9SPHI</name>
<evidence type="ECO:0000313" key="1">
    <source>
        <dbReference type="EMBL" id="GAA4907511.1"/>
    </source>
</evidence>
<dbReference type="EMBL" id="BAABJI010000001">
    <property type="protein sequence ID" value="GAA4907511.1"/>
    <property type="molecule type" value="Genomic_DNA"/>
</dbReference>
<protein>
    <recommendedName>
        <fullName evidence="3">NigD-like protein</fullName>
    </recommendedName>
</protein>
<proteinExistence type="predicted"/>
<dbReference type="RefSeq" id="WP_345329618.1">
    <property type="nucleotide sequence ID" value="NZ_BAABJI010000001.1"/>
</dbReference>
<dbReference type="Proteomes" id="UP001501436">
    <property type="component" value="Unassembled WGS sequence"/>
</dbReference>
<evidence type="ECO:0008006" key="3">
    <source>
        <dbReference type="Google" id="ProtNLM"/>
    </source>
</evidence>
<gene>
    <name evidence="1" type="ORF">GCM10023313_07940</name>
</gene>
<organism evidence="1 2">
    <name type="scientific">Mucilaginibacter defluvii</name>
    <dbReference type="NCBI Taxonomy" id="1196019"/>
    <lineage>
        <taxon>Bacteria</taxon>
        <taxon>Pseudomonadati</taxon>
        <taxon>Bacteroidota</taxon>
        <taxon>Sphingobacteriia</taxon>
        <taxon>Sphingobacteriales</taxon>
        <taxon>Sphingobacteriaceae</taxon>
        <taxon>Mucilaginibacter</taxon>
    </lineage>
</organism>
<evidence type="ECO:0000313" key="2">
    <source>
        <dbReference type="Proteomes" id="UP001501436"/>
    </source>
</evidence>
<reference evidence="2" key="1">
    <citation type="journal article" date="2019" name="Int. J. Syst. Evol. Microbiol.">
        <title>The Global Catalogue of Microorganisms (GCM) 10K type strain sequencing project: providing services to taxonomists for standard genome sequencing and annotation.</title>
        <authorList>
            <consortium name="The Broad Institute Genomics Platform"/>
            <consortium name="The Broad Institute Genome Sequencing Center for Infectious Disease"/>
            <person name="Wu L."/>
            <person name="Ma J."/>
        </authorList>
    </citation>
    <scope>NUCLEOTIDE SEQUENCE [LARGE SCALE GENOMIC DNA]</scope>
    <source>
        <strain evidence="2">JCM 18283</strain>
    </source>
</reference>
<accession>A0ABP9FT33</accession>